<keyword evidence="3" id="KW-0813">Transport</keyword>
<reference evidence="11 12" key="1">
    <citation type="submission" date="2019-05" db="EMBL/GenBank/DDBJ databases">
        <title>Emergence of the Ug99 lineage of the wheat stem rust pathogen through somatic hybridization.</title>
        <authorList>
            <person name="Li F."/>
            <person name="Upadhyaya N.M."/>
            <person name="Sperschneider J."/>
            <person name="Matny O."/>
            <person name="Nguyen-Phuc H."/>
            <person name="Mago R."/>
            <person name="Raley C."/>
            <person name="Miller M.E."/>
            <person name="Silverstein K.A.T."/>
            <person name="Henningsen E."/>
            <person name="Hirsch C.D."/>
            <person name="Visser B."/>
            <person name="Pretorius Z.A."/>
            <person name="Steffenson B.J."/>
            <person name="Schwessinger B."/>
            <person name="Dodds P.N."/>
            <person name="Figueroa M."/>
        </authorList>
    </citation>
    <scope>NUCLEOTIDE SEQUENCE [LARGE SCALE GENOMIC DNA]</scope>
    <source>
        <strain evidence="11 12">Ug99</strain>
    </source>
</reference>
<dbReference type="GO" id="GO:0015031">
    <property type="term" value="P:protein transport"/>
    <property type="evidence" value="ECO:0007669"/>
    <property type="project" value="UniProtKB-KW"/>
</dbReference>
<name>A0A5B0RL46_PUCGR</name>
<evidence type="ECO:0000256" key="4">
    <source>
        <dbReference type="ARBA" id="ARBA00022692"/>
    </source>
</evidence>
<keyword evidence="6" id="KW-0653">Protein transport</keyword>
<keyword evidence="8 10" id="KW-0472">Membrane</keyword>
<feature type="transmembrane region" description="Helical" evidence="10">
    <location>
        <begin position="423"/>
        <end position="445"/>
    </location>
</feature>
<comment type="caution">
    <text evidence="11">The sequence shown here is derived from an EMBL/GenBank/DDBJ whole genome shotgun (WGS) entry which is preliminary data.</text>
</comment>
<dbReference type="InterPro" id="IPR004648">
    <property type="entry name" value="Oligpept_transpt"/>
</dbReference>
<feature type="region of interest" description="Disordered" evidence="9">
    <location>
        <begin position="1"/>
        <end position="97"/>
    </location>
</feature>
<feature type="compositionally biased region" description="Basic and acidic residues" evidence="9">
    <location>
        <begin position="66"/>
        <end position="90"/>
    </location>
</feature>
<organism evidence="11 12">
    <name type="scientific">Puccinia graminis f. sp. tritici</name>
    <dbReference type="NCBI Taxonomy" id="56615"/>
    <lineage>
        <taxon>Eukaryota</taxon>
        <taxon>Fungi</taxon>
        <taxon>Dikarya</taxon>
        <taxon>Basidiomycota</taxon>
        <taxon>Pucciniomycotina</taxon>
        <taxon>Pucciniomycetes</taxon>
        <taxon>Pucciniales</taxon>
        <taxon>Pucciniaceae</taxon>
        <taxon>Puccinia</taxon>
    </lineage>
</organism>
<feature type="compositionally biased region" description="Polar residues" evidence="9">
    <location>
        <begin position="48"/>
        <end position="57"/>
    </location>
</feature>
<dbReference type="InterPro" id="IPR004813">
    <property type="entry name" value="OPT"/>
</dbReference>
<feature type="transmembrane region" description="Helical" evidence="10">
    <location>
        <begin position="123"/>
        <end position="140"/>
    </location>
</feature>
<dbReference type="NCBIfam" id="TIGR00728">
    <property type="entry name" value="OPT_sfam"/>
    <property type="match status" value="1"/>
</dbReference>
<keyword evidence="7 10" id="KW-1133">Transmembrane helix</keyword>
<dbReference type="AlphaFoldDB" id="A0A5B0RL46"/>
<gene>
    <name evidence="11" type="ORF">PGTUg99_011442</name>
</gene>
<dbReference type="GO" id="GO:0035673">
    <property type="term" value="F:oligopeptide transmembrane transporter activity"/>
    <property type="evidence" value="ECO:0007669"/>
    <property type="project" value="InterPro"/>
</dbReference>
<protein>
    <recommendedName>
        <fullName evidence="13">Oligopeptide transporter</fullName>
    </recommendedName>
</protein>
<feature type="transmembrane region" description="Helical" evidence="10">
    <location>
        <begin position="215"/>
        <end position="233"/>
    </location>
</feature>
<proteinExistence type="inferred from homology"/>
<feature type="transmembrane region" description="Helical" evidence="10">
    <location>
        <begin position="503"/>
        <end position="527"/>
    </location>
</feature>
<evidence type="ECO:0008006" key="13">
    <source>
        <dbReference type="Google" id="ProtNLM"/>
    </source>
</evidence>
<evidence type="ECO:0000256" key="9">
    <source>
        <dbReference type="SAM" id="MobiDB-lite"/>
    </source>
</evidence>
<sequence length="558" mass="61187">MTTDTETPTGARRRHIPRPDSFDEENSPTPCRPQDDLLLIEPADRAQDSASNTTSMTAYLDQVCQKSKEEEKTSETHHPSHEALGRKDPNTSDPFDETAVVPDVAEEDEDPEMPTVTVRSCTVGLLMSIFGASVSQIFMYKPVHLSPHPLFIQLACLILGRAFAKIPGPPWWNPCPLTVKETAFAAIMATAGAAGTPSVEMVATQDLFFDRKMHPMIVIMTLLSSQLIGYGWAGLLRPFLIYPAKTIFPSVLPSVALFKSLSQYTPDVEHQVKTFKKTFFGTSLYEIIPMYIAPALQAISPWCLTLPQVPAITNIFGGSMVAEGMGLFAFSADWMLIGSHGPLFVPLMSQITDWVSVSFAIFLMGAAYRFNWFDGPPLPFISYDILDSHGKRYNMSLAMNKDGTENIKGVETLGLPYYAVTYIVGKTGVSLAVTSAITSALLWNWEETKAAFRKTDDPATEDPHRTITKKYAQFPEWGFCLLAVLFMGLAFLCSFLGKSGLSPVALLTAFCISAVLSLAAGFFYATVGIGLHCHGKFSQPPGFSLHELGTSDEQVILL</sequence>
<keyword evidence="5" id="KW-0571">Peptide transport</keyword>
<comment type="subcellular location">
    <subcellularLocation>
        <location evidence="1">Membrane</location>
        <topology evidence="1">Multi-pass membrane protein</topology>
    </subcellularLocation>
</comment>
<dbReference type="GO" id="GO:0016020">
    <property type="term" value="C:membrane"/>
    <property type="evidence" value="ECO:0007669"/>
    <property type="project" value="UniProtKB-SubCell"/>
</dbReference>
<dbReference type="EMBL" id="VDEP01000173">
    <property type="protein sequence ID" value="KAA1126012.1"/>
    <property type="molecule type" value="Genomic_DNA"/>
</dbReference>
<evidence type="ECO:0000256" key="8">
    <source>
        <dbReference type="ARBA" id="ARBA00023136"/>
    </source>
</evidence>
<keyword evidence="4 10" id="KW-0812">Transmembrane</keyword>
<feature type="transmembrane region" description="Helical" evidence="10">
    <location>
        <begin position="477"/>
        <end position="497"/>
    </location>
</feature>
<evidence type="ECO:0000256" key="5">
    <source>
        <dbReference type="ARBA" id="ARBA00022856"/>
    </source>
</evidence>
<feature type="transmembrane region" description="Helical" evidence="10">
    <location>
        <begin position="351"/>
        <end position="370"/>
    </location>
</feature>
<feature type="transmembrane region" description="Helical" evidence="10">
    <location>
        <begin position="279"/>
        <end position="299"/>
    </location>
</feature>
<dbReference type="Proteomes" id="UP000325313">
    <property type="component" value="Unassembled WGS sequence"/>
</dbReference>
<evidence type="ECO:0000256" key="3">
    <source>
        <dbReference type="ARBA" id="ARBA00022448"/>
    </source>
</evidence>
<evidence type="ECO:0000313" key="12">
    <source>
        <dbReference type="Proteomes" id="UP000325313"/>
    </source>
</evidence>
<evidence type="ECO:0000256" key="6">
    <source>
        <dbReference type="ARBA" id="ARBA00022927"/>
    </source>
</evidence>
<evidence type="ECO:0000256" key="2">
    <source>
        <dbReference type="ARBA" id="ARBA00008807"/>
    </source>
</evidence>
<dbReference type="Pfam" id="PF03169">
    <property type="entry name" value="OPT"/>
    <property type="match status" value="1"/>
</dbReference>
<accession>A0A5B0RL46</accession>
<evidence type="ECO:0000256" key="10">
    <source>
        <dbReference type="SAM" id="Phobius"/>
    </source>
</evidence>
<dbReference type="PANTHER" id="PTHR22601">
    <property type="entry name" value="ISP4 LIKE PROTEIN"/>
    <property type="match status" value="1"/>
</dbReference>
<comment type="similarity">
    <text evidence="2">Belongs to the oligopeptide OPT transporter family.</text>
</comment>
<evidence type="ECO:0000256" key="1">
    <source>
        <dbReference type="ARBA" id="ARBA00004141"/>
    </source>
</evidence>
<evidence type="ECO:0000256" key="7">
    <source>
        <dbReference type="ARBA" id="ARBA00022989"/>
    </source>
</evidence>
<evidence type="ECO:0000313" key="11">
    <source>
        <dbReference type="EMBL" id="KAA1126012.1"/>
    </source>
</evidence>